<evidence type="ECO:0000256" key="1">
    <source>
        <dbReference type="SAM" id="MobiDB-lite"/>
    </source>
</evidence>
<dbReference type="AlphaFoldDB" id="A0ABD5P6L9"/>
<dbReference type="RefSeq" id="WP_267624978.1">
    <property type="nucleotide sequence ID" value="NZ_JAODIW010000010.1"/>
</dbReference>
<feature type="region of interest" description="Disordered" evidence="1">
    <location>
        <begin position="1"/>
        <end position="23"/>
    </location>
</feature>
<name>A0ABD5P6L9_9EURY</name>
<keyword evidence="3" id="KW-1185">Reference proteome</keyword>
<dbReference type="EMBL" id="JBHSDS010000002">
    <property type="protein sequence ID" value="MFC4356542.1"/>
    <property type="molecule type" value="Genomic_DNA"/>
</dbReference>
<organism evidence="2 3">
    <name type="scientific">Halobium salinum</name>
    <dbReference type="NCBI Taxonomy" id="1364940"/>
    <lineage>
        <taxon>Archaea</taxon>
        <taxon>Methanobacteriati</taxon>
        <taxon>Methanobacteriota</taxon>
        <taxon>Stenosarchaea group</taxon>
        <taxon>Halobacteria</taxon>
        <taxon>Halobacteriales</taxon>
        <taxon>Haloferacaceae</taxon>
        <taxon>Halobium</taxon>
    </lineage>
</organism>
<comment type="caution">
    <text evidence="2">The sequence shown here is derived from an EMBL/GenBank/DDBJ whole genome shotgun (WGS) entry which is preliminary data.</text>
</comment>
<sequence length="75" mass="8643">MTDFPDPDAEPDPEFLTSMWTRHADEEREKSTDDLWMRLSYFSGNADADSEFRWRAAVVASVLAERGELLLVGYK</sequence>
<feature type="compositionally biased region" description="Acidic residues" evidence="1">
    <location>
        <begin position="1"/>
        <end position="13"/>
    </location>
</feature>
<protein>
    <submittedName>
        <fullName evidence="2">Uncharacterized protein</fullName>
    </submittedName>
</protein>
<accession>A0ABD5P6L9</accession>
<reference evidence="2 3" key="1">
    <citation type="journal article" date="2019" name="Int. J. Syst. Evol. Microbiol.">
        <title>The Global Catalogue of Microorganisms (GCM) 10K type strain sequencing project: providing services to taxonomists for standard genome sequencing and annotation.</title>
        <authorList>
            <consortium name="The Broad Institute Genomics Platform"/>
            <consortium name="The Broad Institute Genome Sequencing Center for Infectious Disease"/>
            <person name="Wu L."/>
            <person name="Ma J."/>
        </authorList>
    </citation>
    <scope>NUCLEOTIDE SEQUENCE [LARGE SCALE GENOMIC DNA]</scope>
    <source>
        <strain evidence="2 3">CGMCC 1.12553</strain>
    </source>
</reference>
<gene>
    <name evidence="2" type="ORF">ACFO0N_01105</name>
</gene>
<evidence type="ECO:0000313" key="2">
    <source>
        <dbReference type="EMBL" id="MFC4356542.1"/>
    </source>
</evidence>
<evidence type="ECO:0000313" key="3">
    <source>
        <dbReference type="Proteomes" id="UP001595921"/>
    </source>
</evidence>
<proteinExistence type="predicted"/>
<dbReference type="Proteomes" id="UP001595921">
    <property type="component" value="Unassembled WGS sequence"/>
</dbReference>